<protein>
    <submittedName>
        <fullName evidence="3">Uncharacterized protein</fullName>
    </submittedName>
</protein>
<feature type="transmembrane region" description="Helical" evidence="2">
    <location>
        <begin position="163"/>
        <end position="180"/>
    </location>
</feature>
<gene>
    <name evidence="3" type="ORF">TrLO_g14276</name>
</gene>
<feature type="transmembrane region" description="Helical" evidence="2">
    <location>
        <begin position="116"/>
        <end position="135"/>
    </location>
</feature>
<feature type="transmembrane region" description="Helical" evidence="2">
    <location>
        <begin position="192"/>
        <end position="220"/>
    </location>
</feature>
<dbReference type="EMBL" id="BRXW01000017">
    <property type="protein sequence ID" value="GMH99971.1"/>
    <property type="molecule type" value="Genomic_DNA"/>
</dbReference>
<proteinExistence type="predicted"/>
<feature type="transmembrane region" description="Helical" evidence="2">
    <location>
        <begin position="47"/>
        <end position="68"/>
    </location>
</feature>
<sequence>MGVGACSPQPEGVDDDQIGVLLNYVAGVVLFSLAVKLYSMNVSIHGVVCEAGMSVGYIFGGLCHGSFANRAHNDNCANTYFYPFFVASYDSMIVSSLAWLTFAAPETKAKKWTQNALYLSAALITSGGTMCQFTVDLFPGTKDDCESADGGAVCDRFMMTGEGLFYLAWIATWAVVARSLHVEKLTTFREKFYNFMSAFVLILGPGQIVLVSLLPVIIALLKGRSTEDGMKVSMSLYCDLRTGVTYILAVLASHLFTARVSSVMFKQGESVEKSAVELTRYEKVIDGDDEGEDDEGEDKDGEEVAFGGGEEFDV</sequence>
<comment type="caution">
    <text evidence="3">The sequence shown here is derived from an EMBL/GenBank/DDBJ whole genome shotgun (WGS) entry which is preliminary data.</text>
</comment>
<dbReference type="OrthoDB" id="10489606at2759"/>
<keyword evidence="4" id="KW-1185">Reference proteome</keyword>
<dbReference type="AlphaFoldDB" id="A0A9W7BYP1"/>
<keyword evidence="2" id="KW-0812">Transmembrane</keyword>
<keyword evidence="2" id="KW-0472">Membrane</keyword>
<feature type="transmembrane region" description="Helical" evidence="2">
    <location>
        <begin position="18"/>
        <end position="35"/>
    </location>
</feature>
<organism evidence="3 4">
    <name type="scientific">Triparma laevis f. longispina</name>
    <dbReference type="NCBI Taxonomy" id="1714387"/>
    <lineage>
        <taxon>Eukaryota</taxon>
        <taxon>Sar</taxon>
        <taxon>Stramenopiles</taxon>
        <taxon>Ochrophyta</taxon>
        <taxon>Bolidophyceae</taxon>
        <taxon>Parmales</taxon>
        <taxon>Triparmaceae</taxon>
        <taxon>Triparma</taxon>
    </lineage>
</organism>
<evidence type="ECO:0000256" key="1">
    <source>
        <dbReference type="SAM" id="MobiDB-lite"/>
    </source>
</evidence>
<accession>A0A9W7BYP1</accession>
<dbReference type="Proteomes" id="UP001165122">
    <property type="component" value="Unassembled WGS sequence"/>
</dbReference>
<name>A0A9W7BYP1_9STRA</name>
<feature type="transmembrane region" description="Helical" evidence="2">
    <location>
        <begin position="240"/>
        <end position="258"/>
    </location>
</feature>
<reference evidence="4" key="1">
    <citation type="journal article" date="2023" name="Commun. Biol.">
        <title>Genome analysis of Parmales, the sister group of diatoms, reveals the evolutionary specialization of diatoms from phago-mixotrophs to photoautotrophs.</title>
        <authorList>
            <person name="Ban H."/>
            <person name="Sato S."/>
            <person name="Yoshikawa S."/>
            <person name="Yamada K."/>
            <person name="Nakamura Y."/>
            <person name="Ichinomiya M."/>
            <person name="Sato N."/>
            <person name="Blanc-Mathieu R."/>
            <person name="Endo H."/>
            <person name="Kuwata A."/>
            <person name="Ogata H."/>
        </authorList>
    </citation>
    <scope>NUCLEOTIDE SEQUENCE [LARGE SCALE GENOMIC DNA]</scope>
    <source>
        <strain evidence="4">NIES 3700</strain>
    </source>
</reference>
<feature type="region of interest" description="Disordered" evidence="1">
    <location>
        <begin position="283"/>
        <end position="314"/>
    </location>
</feature>
<feature type="transmembrane region" description="Helical" evidence="2">
    <location>
        <begin position="80"/>
        <end position="104"/>
    </location>
</feature>
<evidence type="ECO:0000256" key="2">
    <source>
        <dbReference type="SAM" id="Phobius"/>
    </source>
</evidence>
<keyword evidence="2" id="KW-1133">Transmembrane helix</keyword>
<evidence type="ECO:0000313" key="3">
    <source>
        <dbReference type="EMBL" id="GMH99971.1"/>
    </source>
</evidence>
<feature type="compositionally biased region" description="Acidic residues" evidence="1">
    <location>
        <begin position="287"/>
        <end position="303"/>
    </location>
</feature>
<evidence type="ECO:0000313" key="4">
    <source>
        <dbReference type="Proteomes" id="UP001165122"/>
    </source>
</evidence>